<reference evidence="2 4" key="1">
    <citation type="submission" date="2020-01" db="EMBL/GenBank/DDBJ databases">
        <authorList>
            <consortium name="DOE Joint Genome Institute"/>
            <person name="Haridas S."/>
            <person name="Albert R."/>
            <person name="Binder M."/>
            <person name="Bloem J."/>
            <person name="Labutti K."/>
            <person name="Salamov A."/>
            <person name="Andreopoulos B."/>
            <person name="Baker S.E."/>
            <person name="Barry K."/>
            <person name="Bills G."/>
            <person name="Bluhm B.H."/>
            <person name="Cannon C."/>
            <person name="Castanera R."/>
            <person name="Culley D.E."/>
            <person name="Daum C."/>
            <person name="Ezra D."/>
            <person name="Gonzalez J.B."/>
            <person name="Henrissat B."/>
            <person name="Kuo A."/>
            <person name="Liang C."/>
            <person name="Lipzen A."/>
            <person name="Lutzoni F."/>
            <person name="Magnuson J."/>
            <person name="Mondo S."/>
            <person name="Nolan M."/>
            <person name="Ohm R."/>
            <person name="Pangilinan J."/>
            <person name="Park H.-J."/>
            <person name="Ramirez L."/>
            <person name="Alfaro M."/>
            <person name="Sun H."/>
            <person name="Tritt A."/>
            <person name="Yoshinaga Y."/>
            <person name="Zwiers L.-H."/>
            <person name="Turgeon B.G."/>
            <person name="Goodwin S.B."/>
            <person name="Spatafora J.W."/>
            <person name="Crous P.W."/>
            <person name="Grigoriev I.V."/>
        </authorList>
    </citation>
    <scope>NUCLEOTIDE SEQUENCE</scope>
    <source>
        <strain evidence="2 4">CBS 781.70</strain>
    </source>
</reference>
<evidence type="ECO:0000313" key="2">
    <source>
        <dbReference type="EMBL" id="KAF1814945.1"/>
    </source>
</evidence>
<reference evidence="4" key="2">
    <citation type="submission" date="2020-04" db="EMBL/GenBank/DDBJ databases">
        <authorList>
            <consortium name="NCBI Genome Project"/>
        </authorList>
    </citation>
    <scope>NUCLEOTIDE SEQUENCE</scope>
    <source>
        <strain evidence="4">CBS 781.70</strain>
    </source>
</reference>
<organism evidence="2">
    <name type="scientific">Eremomyces bilateralis CBS 781.70</name>
    <dbReference type="NCBI Taxonomy" id="1392243"/>
    <lineage>
        <taxon>Eukaryota</taxon>
        <taxon>Fungi</taxon>
        <taxon>Dikarya</taxon>
        <taxon>Ascomycota</taxon>
        <taxon>Pezizomycotina</taxon>
        <taxon>Dothideomycetes</taxon>
        <taxon>Dothideomycetes incertae sedis</taxon>
        <taxon>Eremomycetales</taxon>
        <taxon>Eremomycetaceae</taxon>
        <taxon>Eremomyces</taxon>
    </lineage>
</organism>
<gene>
    <name evidence="2 4" type="ORF">P152DRAFT_239485</name>
</gene>
<dbReference type="GeneID" id="54415180"/>
<keyword evidence="1" id="KW-0472">Membrane</keyword>
<dbReference type="AlphaFoldDB" id="A0A6G1GA44"/>
<keyword evidence="1" id="KW-1133">Transmembrane helix</keyword>
<protein>
    <submittedName>
        <fullName evidence="2 4">Uncharacterized protein</fullName>
    </submittedName>
</protein>
<evidence type="ECO:0000313" key="4">
    <source>
        <dbReference type="RefSeq" id="XP_033536576.1"/>
    </source>
</evidence>
<evidence type="ECO:0000256" key="1">
    <source>
        <dbReference type="SAM" id="Phobius"/>
    </source>
</evidence>
<feature type="transmembrane region" description="Helical" evidence="1">
    <location>
        <begin position="46"/>
        <end position="68"/>
    </location>
</feature>
<dbReference type="EMBL" id="ML975152">
    <property type="protein sequence ID" value="KAF1814945.1"/>
    <property type="molecule type" value="Genomic_DNA"/>
</dbReference>
<name>A0A6G1GA44_9PEZI</name>
<keyword evidence="3" id="KW-1185">Reference proteome</keyword>
<dbReference type="RefSeq" id="XP_033536576.1">
    <property type="nucleotide sequence ID" value="XM_033674610.1"/>
</dbReference>
<sequence>MVGSHTDSNNYPDRNSISVNFADRILSGYGWCIHELDPCRALVEMLALEVVILCRQCVLALVLLYFAAGYSPAVDSLKAGC</sequence>
<keyword evidence="1" id="KW-0812">Transmembrane</keyword>
<reference evidence="4" key="3">
    <citation type="submission" date="2025-04" db="UniProtKB">
        <authorList>
            <consortium name="RefSeq"/>
        </authorList>
    </citation>
    <scope>IDENTIFICATION</scope>
    <source>
        <strain evidence="4">CBS 781.70</strain>
    </source>
</reference>
<accession>A0A6G1GA44</accession>
<evidence type="ECO:0000313" key="3">
    <source>
        <dbReference type="Proteomes" id="UP000504638"/>
    </source>
</evidence>
<dbReference type="Proteomes" id="UP000504638">
    <property type="component" value="Unplaced"/>
</dbReference>
<proteinExistence type="predicted"/>